<organism evidence="8 9">
    <name type="scientific">Methanohalarchaeum thermophilum</name>
    <dbReference type="NCBI Taxonomy" id="1903181"/>
    <lineage>
        <taxon>Archaea</taxon>
        <taxon>Methanobacteriati</taxon>
        <taxon>Methanobacteriota</taxon>
        <taxon>Methanonatronarchaeia</taxon>
        <taxon>Methanonatronarchaeales</taxon>
        <taxon>Methanonatronarchaeaceae</taxon>
        <taxon>Candidatus Methanohalarchaeum</taxon>
    </lineage>
</organism>
<keyword evidence="3" id="KW-0815">Transposition</keyword>
<evidence type="ECO:0000313" key="8">
    <source>
        <dbReference type="EMBL" id="OKY78387.1"/>
    </source>
</evidence>
<feature type="domain" description="Probable transposase IS891/IS1136/IS1341" evidence="6">
    <location>
        <begin position="90"/>
        <end position="191"/>
    </location>
</feature>
<dbReference type="Proteomes" id="UP000185744">
    <property type="component" value="Unassembled WGS sequence"/>
</dbReference>
<dbReference type="InParanoid" id="A0A1Q6DVL7"/>
<keyword evidence="4" id="KW-0238">DNA-binding</keyword>
<evidence type="ECO:0000256" key="5">
    <source>
        <dbReference type="ARBA" id="ARBA00023172"/>
    </source>
</evidence>
<evidence type="ECO:0000256" key="3">
    <source>
        <dbReference type="ARBA" id="ARBA00022578"/>
    </source>
</evidence>
<name>A0A1Q6DVL7_METT1</name>
<dbReference type="AlphaFoldDB" id="A0A1Q6DVL7"/>
<feature type="domain" description="Cas12f1-like TNB" evidence="7">
    <location>
        <begin position="206"/>
        <end position="271"/>
    </location>
</feature>
<proteinExistence type="inferred from homology"/>
<dbReference type="InterPro" id="IPR051399">
    <property type="entry name" value="RNA-guided_DNA_endo/Transpos"/>
</dbReference>
<gene>
    <name evidence="8" type="ORF">BTN85_0878</name>
</gene>
<dbReference type="Gene3D" id="2.40.50.1010">
    <property type="match status" value="1"/>
</dbReference>
<evidence type="ECO:0000256" key="4">
    <source>
        <dbReference type="ARBA" id="ARBA00023125"/>
    </source>
</evidence>
<comment type="caution">
    <text evidence="8">The sequence shown here is derived from an EMBL/GenBank/DDBJ whole genome shotgun (WGS) entry which is preliminary data.</text>
</comment>
<dbReference type="EMBL" id="MSDW01000001">
    <property type="protein sequence ID" value="OKY78387.1"/>
    <property type="molecule type" value="Genomic_DNA"/>
</dbReference>
<dbReference type="InterPro" id="IPR001959">
    <property type="entry name" value="Transposase"/>
</dbReference>
<comment type="similarity">
    <text evidence="2">In the N-terminal section; belongs to the transposase 2 family.</text>
</comment>
<dbReference type="NCBIfam" id="TIGR01766">
    <property type="entry name" value="IS200/IS605 family accessory protein TnpB-like domain"/>
    <property type="match status" value="1"/>
</dbReference>
<keyword evidence="9" id="KW-1185">Reference proteome</keyword>
<reference evidence="8" key="1">
    <citation type="submission" date="2016-12" db="EMBL/GenBank/DDBJ databases">
        <title>Discovery of methanogenic haloarchaea.</title>
        <authorList>
            <person name="Sorokin D.Y."/>
            <person name="Makarova K.S."/>
            <person name="Abbas B."/>
            <person name="Ferrer M."/>
            <person name="Golyshin P.N."/>
        </authorList>
    </citation>
    <scope>NUCLEOTIDE SEQUENCE [LARGE SCALE GENOMIC DNA]</scope>
    <source>
        <strain evidence="8">HMET1</strain>
    </source>
</reference>
<dbReference type="GO" id="GO:0032196">
    <property type="term" value="P:transposition"/>
    <property type="evidence" value="ECO:0007669"/>
    <property type="project" value="UniProtKB-KW"/>
</dbReference>
<dbReference type="STRING" id="1903181.BTN85_0878"/>
<dbReference type="PANTHER" id="PTHR30405">
    <property type="entry name" value="TRANSPOSASE"/>
    <property type="match status" value="1"/>
</dbReference>
<protein>
    <submittedName>
        <fullName evidence="8">IS605 OrfB-like transposable element containing RNAse H-like and Zn finger domain</fullName>
    </submittedName>
</protein>
<dbReference type="InterPro" id="IPR010095">
    <property type="entry name" value="Cas12f1-like_TNB"/>
</dbReference>
<evidence type="ECO:0000259" key="6">
    <source>
        <dbReference type="Pfam" id="PF01385"/>
    </source>
</evidence>
<comment type="similarity">
    <text evidence="1">In the C-terminal section; belongs to the transposase 35 family.</text>
</comment>
<evidence type="ECO:0000256" key="1">
    <source>
        <dbReference type="ARBA" id="ARBA00008761"/>
    </source>
</evidence>
<keyword evidence="5" id="KW-0233">DNA recombination</keyword>
<dbReference type="FunCoup" id="A0A1Q6DVL7">
    <property type="interactions" value="1"/>
</dbReference>
<dbReference type="NCBIfam" id="NF040570">
    <property type="entry name" value="guided_TnpB"/>
    <property type="match status" value="1"/>
</dbReference>
<dbReference type="Pfam" id="PF07282">
    <property type="entry name" value="Cas12f1-like_TNB"/>
    <property type="match status" value="1"/>
</dbReference>
<accession>A0A1Q6DVL7</accession>
<dbReference type="Pfam" id="PF01385">
    <property type="entry name" value="OrfB_IS605"/>
    <property type="match status" value="1"/>
</dbReference>
<evidence type="ECO:0000259" key="7">
    <source>
        <dbReference type="Pfam" id="PF07282"/>
    </source>
</evidence>
<evidence type="ECO:0000256" key="2">
    <source>
        <dbReference type="ARBA" id="ARBA00011044"/>
    </source>
</evidence>
<evidence type="ECO:0000313" key="9">
    <source>
        <dbReference type="Proteomes" id="UP000185744"/>
    </source>
</evidence>
<dbReference type="GO" id="GO:0003677">
    <property type="term" value="F:DNA binding"/>
    <property type="evidence" value="ECO:0007669"/>
    <property type="project" value="UniProtKB-KW"/>
</dbReference>
<dbReference type="GO" id="GO:0006310">
    <property type="term" value="P:DNA recombination"/>
    <property type="evidence" value="ECO:0007669"/>
    <property type="project" value="UniProtKB-KW"/>
</dbReference>
<sequence>MKEASKPIFKSDSIAYDKRTLTVWLDEERCSVATIDDRIGVDFDLPNELNDYYRKYLSDGWEITQSTMEKHSYEDDKPFYLHLGLEKEIEKNQSINPTIMGIDLGIENLAVTSTGKFCSGTELFSRRERYEELRGKLQAKGTRSAHLTIKQISGRENRFARDTLHHISKKIIKEALSKDVDVIAMEELEKIRQNISDNNKFQTWAFRKLQRYIKYKANEKGIEVKYVDPKYTSQRCSRCGTTLKQNRKNQHFECKDCGYKVDSDYNASKNIGSKTILGGQMSQSRDGQRSTCPKVRSVETEWKILLLPKLNGV</sequence>
<dbReference type="PANTHER" id="PTHR30405:SF26">
    <property type="entry name" value="TRANSPOSASE, PROBABLY IS605-TNPB FAMILY"/>
    <property type="match status" value="1"/>
</dbReference>